<keyword evidence="1" id="KW-1133">Transmembrane helix</keyword>
<protein>
    <submittedName>
        <fullName evidence="2">Uncharacterized protein</fullName>
    </submittedName>
</protein>
<feature type="transmembrane region" description="Helical" evidence="1">
    <location>
        <begin position="125"/>
        <end position="147"/>
    </location>
</feature>
<keyword evidence="3" id="KW-1185">Reference proteome</keyword>
<accession>A0A9W9ZM71</accession>
<gene>
    <name evidence="2" type="ORF">OS493_025199</name>
</gene>
<dbReference type="EMBL" id="MU825893">
    <property type="protein sequence ID" value="KAJ7383875.1"/>
    <property type="molecule type" value="Genomic_DNA"/>
</dbReference>
<feature type="transmembrane region" description="Helical" evidence="1">
    <location>
        <begin position="167"/>
        <end position="185"/>
    </location>
</feature>
<organism evidence="2 3">
    <name type="scientific">Desmophyllum pertusum</name>
    <dbReference type="NCBI Taxonomy" id="174260"/>
    <lineage>
        <taxon>Eukaryota</taxon>
        <taxon>Metazoa</taxon>
        <taxon>Cnidaria</taxon>
        <taxon>Anthozoa</taxon>
        <taxon>Hexacorallia</taxon>
        <taxon>Scleractinia</taxon>
        <taxon>Caryophylliina</taxon>
        <taxon>Caryophylliidae</taxon>
        <taxon>Desmophyllum</taxon>
    </lineage>
</organism>
<comment type="caution">
    <text evidence="2">The sequence shown here is derived from an EMBL/GenBank/DDBJ whole genome shotgun (WGS) entry which is preliminary data.</text>
</comment>
<keyword evidence="1" id="KW-0812">Transmembrane</keyword>
<feature type="transmembrane region" description="Helical" evidence="1">
    <location>
        <begin position="35"/>
        <end position="57"/>
    </location>
</feature>
<feature type="transmembrane region" description="Helical" evidence="1">
    <location>
        <begin position="206"/>
        <end position="227"/>
    </location>
</feature>
<dbReference type="OrthoDB" id="10562627at2759"/>
<keyword evidence="1" id="KW-0472">Membrane</keyword>
<evidence type="ECO:0000256" key="1">
    <source>
        <dbReference type="SAM" id="Phobius"/>
    </source>
</evidence>
<dbReference type="Proteomes" id="UP001163046">
    <property type="component" value="Unassembled WGS sequence"/>
</dbReference>
<sequence>MKKDREPLIFHSTVDSEPQEGKKNTSVWWERSKNWAFLILTVVVGLFDVVTDWQNFIKYVSKPEDLREFVLTVAVCYFLFCCFIGTSVYFWDVWLAYREFKGQFDEEILSRDLELRDDVYKEKMYLSLVTILLEDFPCFLLNFFMVYCDSPENIEEPMFHLASWQTLALISSLVSVVISFARLLWLNYRYCKIFGCVPKGSMLSSCCVWTNSVLAYLALAAMLYFFFGQFVPETMSFFARQAKLSQERNYKAIPVTKAITFEIHDVYHYAATKDRKEFEPREVKESLFDGIYSNVLKTMENEGVWLKQNKRCSDIFYHVKPRILMNHVWNPPKRKYIVSTTEYYWQWKGNNCSAIKSSSGKVLTSSCQPLWFEIEPVWCNFTYRIVYDQNKFMTFYNVANSTEEACTPVQKKWIITVLNEDGTAEKRLSYCEKAARKWKPVWQPDIPVCYSLSRHSKLYEDYGLF</sequence>
<evidence type="ECO:0000313" key="2">
    <source>
        <dbReference type="EMBL" id="KAJ7383875.1"/>
    </source>
</evidence>
<evidence type="ECO:0000313" key="3">
    <source>
        <dbReference type="Proteomes" id="UP001163046"/>
    </source>
</evidence>
<name>A0A9W9ZM71_9CNID</name>
<reference evidence="2" key="1">
    <citation type="submission" date="2023-01" db="EMBL/GenBank/DDBJ databases">
        <title>Genome assembly of the deep-sea coral Lophelia pertusa.</title>
        <authorList>
            <person name="Herrera S."/>
            <person name="Cordes E."/>
        </authorList>
    </citation>
    <scope>NUCLEOTIDE SEQUENCE</scope>
    <source>
        <strain evidence="2">USNM1676648</strain>
        <tissue evidence="2">Polyp</tissue>
    </source>
</reference>
<proteinExistence type="predicted"/>
<dbReference type="AlphaFoldDB" id="A0A9W9ZM71"/>
<feature type="transmembrane region" description="Helical" evidence="1">
    <location>
        <begin position="69"/>
        <end position="91"/>
    </location>
</feature>